<keyword evidence="1" id="KW-0812">Transmembrane</keyword>
<gene>
    <name evidence="2" type="ORF">L596_006343</name>
</gene>
<organism evidence="2">
    <name type="scientific">Steinernema carpocapsae</name>
    <name type="common">Entomopathogenic nematode</name>
    <dbReference type="NCBI Taxonomy" id="34508"/>
    <lineage>
        <taxon>Eukaryota</taxon>
        <taxon>Metazoa</taxon>
        <taxon>Ecdysozoa</taxon>
        <taxon>Nematoda</taxon>
        <taxon>Chromadorea</taxon>
        <taxon>Rhabditida</taxon>
        <taxon>Tylenchina</taxon>
        <taxon>Panagrolaimomorpha</taxon>
        <taxon>Strongyloidoidea</taxon>
        <taxon>Steinernematidae</taxon>
        <taxon>Steinernema</taxon>
    </lineage>
</organism>
<sequence length="75" mass="8730">MAFLGRICSWLREREAAGVKLLMSLVFSTHGLLLFIECTFFLCGRTSQNMILHTPRRFASPNLRSYCSFNQKWRA</sequence>
<name>A0A4U8V1S2_STECR</name>
<protein>
    <submittedName>
        <fullName evidence="2">Uncharacterized protein</fullName>
    </submittedName>
</protein>
<reference evidence="2" key="1">
    <citation type="submission" date="2013-11" db="EMBL/GenBank/DDBJ databases">
        <authorList>
            <person name="Sternberg P."/>
            <person name="Dillman A."/>
            <person name="Macchietto M."/>
        </authorList>
    </citation>
    <scope>NUCLEOTIDE SEQUENCE</scope>
    <source>
        <strain evidence="2">ALL</strain>
    </source>
</reference>
<feature type="transmembrane region" description="Helical" evidence="1">
    <location>
        <begin position="21"/>
        <end position="42"/>
    </location>
</feature>
<evidence type="ECO:0000313" key="2">
    <source>
        <dbReference type="EMBL" id="TMS39886.1"/>
    </source>
</evidence>
<dbReference type="AlphaFoldDB" id="A0A4U8V1S2"/>
<proteinExistence type="predicted"/>
<keyword evidence="1" id="KW-0472">Membrane</keyword>
<accession>A0A4U8V1S2</accession>
<reference evidence="2" key="2">
    <citation type="journal article" date="2015" name="Genome Biol.">
        <title>Comparative genomics of Steinernema reveals deeply conserved gene regulatory networks.</title>
        <authorList>
            <person name="Dillman A.R."/>
            <person name="Macchietto M."/>
            <person name="Porter C.F."/>
            <person name="Rogers A."/>
            <person name="Williams B."/>
            <person name="Antoshechkin I."/>
            <person name="Lee M.M."/>
            <person name="Goodwin Z."/>
            <person name="Lu X."/>
            <person name="Lewis E.E."/>
            <person name="Goodrich-Blair H."/>
            <person name="Stock S.P."/>
            <person name="Adams B.J."/>
            <person name="Sternberg P.W."/>
            <person name="Mortazavi A."/>
        </authorList>
    </citation>
    <scope>NUCLEOTIDE SEQUENCE [LARGE SCALE GENOMIC DNA]</scope>
    <source>
        <strain evidence="2">ALL</strain>
    </source>
</reference>
<dbReference type="EMBL" id="AZBU02000001">
    <property type="protein sequence ID" value="TMS39886.1"/>
    <property type="molecule type" value="Genomic_DNA"/>
</dbReference>
<keyword evidence="1" id="KW-1133">Transmembrane helix</keyword>
<comment type="caution">
    <text evidence="2">The sequence shown here is derived from an EMBL/GenBank/DDBJ whole genome shotgun (WGS) entry which is preliminary data.</text>
</comment>
<reference evidence="2" key="3">
    <citation type="journal article" date="2019" name="G3 (Bethesda)">
        <title>Hybrid Assembly of the Genome of the Entomopathogenic Nematode Steinernema carpocapsae Identifies the X-Chromosome.</title>
        <authorList>
            <person name="Serra L."/>
            <person name="Macchietto M."/>
            <person name="Macias-Munoz A."/>
            <person name="McGill C.J."/>
            <person name="Rodriguez I.M."/>
            <person name="Rodriguez B."/>
            <person name="Murad R."/>
            <person name="Mortazavi A."/>
        </authorList>
    </citation>
    <scope>NUCLEOTIDE SEQUENCE [LARGE SCALE GENOMIC DNA]</scope>
    <source>
        <strain evidence="2">ALL</strain>
    </source>
</reference>
<evidence type="ECO:0000256" key="1">
    <source>
        <dbReference type="SAM" id="Phobius"/>
    </source>
</evidence>